<reference evidence="3" key="1">
    <citation type="journal article" date="2014" name="Int. J. Syst. Evol. Microbiol.">
        <title>Complete genome sequence of Corynebacterium casei LMG S-19264T (=DSM 44701T), isolated from a smear-ripened cheese.</title>
        <authorList>
            <consortium name="US DOE Joint Genome Institute (JGI-PGF)"/>
            <person name="Walter F."/>
            <person name="Albersmeier A."/>
            <person name="Kalinowski J."/>
            <person name="Ruckert C."/>
        </authorList>
    </citation>
    <scope>NUCLEOTIDE SEQUENCE</scope>
    <source>
        <strain evidence="3">JCM 4637</strain>
    </source>
</reference>
<dbReference type="EMBL" id="BMVC01000008">
    <property type="protein sequence ID" value="GHC99115.1"/>
    <property type="molecule type" value="Genomic_DNA"/>
</dbReference>
<organism evidence="3 4">
    <name type="scientific">Streptomyces finlayi</name>
    <dbReference type="NCBI Taxonomy" id="67296"/>
    <lineage>
        <taxon>Bacteria</taxon>
        <taxon>Bacillati</taxon>
        <taxon>Actinomycetota</taxon>
        <taxon>Actinomycetes</taxon>
        <taxon>Kitasatosporales</taxon>
        <taxon>Streptomycetaceae</taxon>
        <taxon>Streptomyces</taxon>
    </lineage>
</organism>
<dbReference type="Proteomes" id="UP000638353">
    <property type="component" value="Unassembled WGS sequence"/>
</dbReference>
<evidence type="ECO:0000313" key="4">
    <source>
        <dbReference type="Proteomes" id="UP000638353"/>
    </source>
</evidence>
<dbReference type="SUPFAM" id="SSF55729">
    <property type="entry name" value="Acyl-CoA N-acyltransferases (Nat)"/>
    <property type="match status" value="1"/>
</dbReference>
<dbReference type="InterPro" id="IPR000182">
    <property type="entry name" value="GNAT_dom"/>
</dbReference>
<protein>
    <recommendedName>
        <fullName evidence="2">N-acetyltransferase domain-containing protein</fullName>
    </recommendedName>
</protein>
<dbReference type="Pfam" id="PF00583">
    <property type="entry name" value="Acetyltransf_1"/>
    <property type="match status" value="1"/>
</dbReference>
<feature type="region of interest" description="Disordered" evidence="1">
    <location>
        <begin position="1"/>
        <end position="21"/>
    </location>
</feature>
<dbReference type="CDD" id="cd04301">
    <property type="entry name" value="NAT_SF"/>
    <property type="match status" value="1"/>
</dbReference>
<evidence type="ECO:0000313" key="3">
    <source>
        <dbReference type="EMBL" id="GHC99115.1"/>
    </source>
</evidence>
<dbReference type="Gene3D" id="3.40.630.30">
    <property type="match status" value="1"/>
</dbReference>
<sequence>MPEPQQPHEHTQEHTSVRPLTDADVTVAVDTLARAFADYPFTRHVIAADGHQERIRRFQELALTRIGMVYGRVWVADAGRAVAVWTTPDRDPSPAFAELGAQLGELAGDRADAFESAEQAVAPHRPKEPVWFLSTVAVAPEAQGRGLGRAVLVPGIEAAERAGHAAFLETSSARNVAFYESLGFTVTADVPLPDGGPRTWCMRRDPRR</sequence>
<dbReference type="RefSeq" id="WP_189824856.1">
    <property type="nucleotide sequence ID" value="NZ_BMVC01000008.1"/>
</dbReference>
<evidence type="ECO:0000256" key="1">
    <source>
        <dbReference type="SAM" id="MobiDB-lite"/>
    </source>
</evidence>
<dbReference type="AlphaFoldDB" id="A0A919CBE1"/>
<feature type="domain" description="N-acetyltransferase" evidence="2">
    <location>
        <begin position="53"/>
        <end position="207"/>
    </location>
</feature>
<feature type="compositionally biased region" description="Basic and acidic residues" evidence="1">
    <location>
        <begin position="1"/>
        <end position="16"/>
    </location>
</feature>
<proteinExistence type="predicted"/>
<dbReference type="PROSITE" id="PS51186">
    <property type="entry name" value="GNAT"/>
    <property type="match status" value="1"/>
</dbReference>
<comment type="caution">
    <text evidence="3">The sequence shown here is derived from an EMBL/GenBank/DDBJ whole genome shotgun (WGS) entry which is preliminary data.</text>
</comment>
<dbReference type="InterPro" id="IPR052523">
    <property type="entry name" value="Trichothecene_AcTrans"/>
</dbReference>
<dbReference type="PANTHER" id="PTHR42791">
    <property type="entry name" value="GNAT FAMILY ACETYLTRANSFERASE"/>
    <property type="match status" value="1"/>
</dbReference>
<dbReference type="PANTHER" id="PTHR42791:SF1">
    <property type="entry name" value="N-ACETYLTRANSFERASE DOMAIN-CONTAINING PROTEIN"/>
    <property type="match status" value="1"/>
</dbReference>
<dbReference type="GO" id="GO:0016747">
    <property type="term" value="F:acyltransferase activity, transferring groups other than amino-acyl groups"/>
    <property type="evidence" value="ECO:0007669"/>
    <property type="project" value="InterPro"/>
</dbReference>
<evidence type="ECO:0000259" key="2">
    <source>
        <dbReference type="PROSITE" id="PS51186"/>
    </source>
</evidence>
<name>A0A919CBE1_9ACTN</name>
<accession>A0A919CBE1</accession>
<reference evidence="3" key="2">
    <citation type="submission" date="2020-09" db="EMBL/GenBank/DDBJ databases">
        <authorList>
            <person name="Sun Q."/>
            <person name="Ohkuma M."/>
        </authorList>
    </citation>
    <scope>NUCLEOTIDE SEQUENCE</scope>
    <source>
        <strain evidence="3">JCM 4637</strain>
    </source>
</reference>
<gene>
    <name evidence="3" type="ORF">GCM10010334_42330</name>
</gene>
<dbReference type="InterPro" id="IPR016181">
    <property type="entry name" value="Acyl_CoA_acyltransferase"/>
</dbReference>